<reference evidence="1 2" key="1">
    <citation type="journal article" date="2019" name="Genome Biol. Evol.">
        <title>Insights into the evolution of the New World diploid cottons (Gossypium, subgenus Houzingenia) based on genome sequencing.</title>
        <authorList>
            <person name="Grover C.E."/>
            <person name="Arick M.A. 2nd"/>
            <person name="Thrash A."/>
            <person name="Conover J.L."/>
            <person name="Sanders W.S."/>
            <person name="Peterson D.G."/>
            <person name="Frelichowski J.E."/>
            <person name="Scheffler J.A."/>
            <person name="Scheffler B.E."/>
            <person name="Wendel J.F."/>
        </authorList>
    </citation>
    <scope>NUCLEOTIDE SEQUENCE [LARGE SCALE GENOMIC DNA]</scope>
    <source>
        <strain evidence="1">185</strain>
        <tissue evidence="1">Leaf</tissue>
    </source>
</reference>
<gene>
    <name evidence="1" type="ORF">Goari_015084</name>
</gene>
<name>A0A7J8XJS8_GOSAI</name>
<keyword evidence="2" id="KW-1185">Reference proteome</keyword>
<dbReference type="PANTHER" id="PTHR36617">
    <property type="entry name" value="PROTEIN, PUTATIVE-RELATED"/>
    <property type="match status" value="1"/>
</dbReference>
<dbReference type="EMBL" id="JABFAA010000007">
    <property type="protein sequence ID" value="MBA0687558.1"/>
    <property type="molecule type" value="Genomic_DNA"/>
</dbReference>
<evidence type="ECO:0000313" key="1">
    <source>
        <dbReference type="EMBL" id="MBA0687558.1"/>
    </source>
</evidence>
<proteinExistence type="predicted"/>
<sequence length="120" mass="13972">MDSFSWQIGNGRMAMFWMDIWCGNHPSKQEFTRLFRLARQKEGTLADFMRNYGLSGEEWNDLFTRSLLGREEVMLSKLVVRVSSAVLVLDVEDNFCWAHDRNEELSVRKCSELLIMDGGD</sequence>
<comment type="caution">
    <text evidence="1">The sequence shown here is derived from an EMBL/GenBank/DDBJ whole genome shotgun (WGS) entry which is preliminary data.</text>
</comment>
<dbReference type="Proteomes" id="UP000593577">
    <property type="component" value="Unassembled WGS sequence"/>
</dbReference>
<organism evidence="1 2">
    <name type="scientific">Gossypium aridum</name>
    <name type="common">American cotton</name>
    <name type="synonym">Erioxylum aridum</name>
    <dbReference type="NCBI Taxonomy" id="34290"/>
    <lineage>
        <taxon>Eukaryota</taxon>
        <taxon>Viridiplantae</taxon>
        <taxon>Streptophyta</taxon>
        <taxon>Embryophyta</taxon>
        <taxon>Tracheophyta</taxon>
        <taxon>Spermatophyta</taxon>
        <taxon>Magnoliopsida</taxon>
        <taxon>eudicotyledons</taxon>
        <taxon>Gunneridae</taxon>
        <taxon>Pentapetalae</taxon>
        <taxon>rosids</taxon>
        <taxon>malvids</taxon>
        <taxon>Malvales</taxon>
        <taxon>Malvaceae</taxon>
        <taxon>Malvoideae</taxon>
        <taxon>Gossypium</taxon>
    </lineage>
</organism>
<evidence type="ECO:0000313" key="2">
    <source>
        <dbReference type="Proteomes" id="UP000593577"/>
    </source>
</evidence>
<dbReference type="AlphaFoldDB" id="A0A7J8XJS8"/>
<dbReference type="PANTHER" id="PTHR36617:SF15">
    <property type="entry name" value="REVERSE TRANSCRIPTASE ZINC-BINDING DOMAIN-CONTAINING PROTEIN"/>
    <property type="match status" value="1"/>
</dbReference>
<protein>
    <submittedName>
        <fullName evidence="1">Uncharacterized protein</fullName>
    </submittedName>
</protein>
<accession>A0A7J8XJS8</accession>